<reference evidence="2 3" key="1">
    <citation type="submission" date="2024-06" db="EMBL/GenBank/DDBJ databases">
        <title>The Natural Products Discovery Center: Release of the First 8490 Sequenced Strains for Exploring Actinobacteria Biosynthetic Diversity.</title>
        <authorList>
            <person name="Kalkreuter E."/>
            <person name="Kautsar S.A."/>
            <person name="Yang D."/>
            <person name="Bader C.D."/>
            <person name="Teijaro C.N."/>
            <person name="Fluegel L."/>
            <person name="Davis C.M."/>
            <person name="Simpson J.R."/>
            <person name="Lauterbach L."/>
            <person name="Steele A.D."/>
            <person name="Gui C."/>
            <person name="Meng S."/>
            <person name="Li G."/>
            <person name="Viehrig K."/>
            <person name="Ye F."/>
            <person name="Su P."/>
            <person name="Kiefer A.F."/>
            <person name="Nichols A."/>
            <person name="Cepeda A.J."/>
            <person name="Yan W."/>
            <person name="Fan B."/>
            <person name="Jiang Y."/>
            <person name="Adhikari A."/>
            <person name="Zheng C.-J."/>
            <person name="Schuster L."/>
            <person name="Cowan T.M."/>
            <person name="Smanski M.J."/>
            <person name="Chevrette M.G."/>
            <person name="De Carvalho L.P.S."/>
            <person name="Shen B."/>
        </authorList>
    </citation>
    <scope>NUCLEOTIDE SEQUENCE [LARGE SCALE GENOMIC DNA]</scope>
    <source>
        <strain evidence="2 3">NPDC046851</strain>
    </source>
</reference>
<evidence type="ECO:0000259" key="1">
    <source>
        <dbReference type="Pfam" id="PF05088"/>
    </source>
</evidence>
<organism evidence="2 3">
    <name type="scientific">Streptomyces neyagawaensis</name>
    <dbReference type="NCBI Taxonomy" id="42238"/>
    <lineage>
        <taxon>Bacteria</taxon>
        <taxon>Bacillati</taxon>
        <taxon>Actinomycetota</taxon>
        <taxon>Actinomycetes</taxon>
        <taxon>Kitasatosporales</taxon>
        <taxon>Streptomycetaceae</taxon>
        <taxon>Streptomyces</taxon>
    </lineage>
</organism>
<keyword evidence="3" id="KW-1185">Reference proteome</keyword>
<dbReference type="Proteomes" id="UP001551189">
    <property type="component" value="Unassembled WGS sequence"/>
</dbReference>
<dbReference type="InterPro" id="IPR028971">
    <property type="entry name" value="NAD-GDH_cat"/>
</dbReference>
<name>A0ABV3B7E0_9ACTN</name>
<feature type="non-terminal residue" evidence="2">
    <location>
        <position position="27"/>
    </location>
</feature>
<proteinExistence type="predicted"/>
<accession>A0ABV3B7E0</accession>
<sequence length="27" mass="2894">MSALLDITDNMVAGEVVPPADVVRHDE</sequence>
<comment type="caution">
    <text evidence="2">The sequence shown here is derived from an EMBL/GenBank/DDBJ whole genome shotgun (WGS) entry which is preliminary data.</text>
</comment>
<dbReference type="EMBL" id="JBEYXT010000176">
    <property type="protein sequence ID" value="MEU6805026.1"/>
    <property type="molecule type" value="Genomic_DNA"/>
</dbReference>
<dbReference type="Pfam" id="PF05088">
    <property type="entry name" value="Bac_GDH_CD"/>
    <property type="match status" value="1"/>
</dbReference>
<feature type="domain" description="NAD-glutamate dehydrogenase catalytic" evidence="1">
    <location>
        <begin position="1"/>
        <end position="27"/>
    </location>
</feature>
<evidence type="ECO:0000313" key="3">
    <source>
        <dbReference type="Proteomes" id="UP001551189"/>
    </source>
</evidence>
<protein>
    <submittedName>
        <fullName evidence="2">NAD-glutamate dehydrogenase domain-containing protein</fullName>
    </submittedName>
</protein>
<gene>
    <name evidence="2" type="ORF">ABZ931_29070</name>
</gene>
<evidence type="ECO:0000313" key="2">
    <source>
        <dbReference type="EMBL" id="MEU6805026.1"/>
    </source>
</evidence>